<feature type="domain" description="Glycoside hydrolase family 2 catalytic" evidence="5">
    <location>
        <begin position="409"/>
        <end position="532"/>
    </location>
</feature>
<feature type="domain" description="Glycoside hydrolase family 2" evidence="8">
    <location>
        <begin position="713"/>
        <end position="806"/>
    </location>
</feature>
<dbReference type="GO" id="GO:0005975">
    <property type="term" value="P:carbohydrate metabolic process"/>
    <property type="evidence" value="ECO:0007669"/>
    <property type="project" value="InterPro"/>
</dbReference>
<dbReference type="Proteomes" id="UP000260812">
    <property type="component" value="Unassembled WGS sequence"/>
</dbReference>
<comment type="similarity">
    <text evidence="1">Belongs to the glycosyl hydrolase 2 family.</text>
</comment>
<keyword evidence="10" id="KW-1185">Reference proteome</keyword>
<dbReference type="Pfam" id="PF02837">
    <property type="entry name" value="Glyco_hydro_2_N"/>
    <property type="match status" value="1"/>
</dbReference>
<dbReference type="Pfam" id="PF00703">
    <property type="entry name" value="Glyco_hydro_2"/>
    <property type="match status" value="1"/>
</dbReference>
<dbReference type="InterPro" id="IPR023232">
    <property type="entry name" value="Glyco_hydro_2_AS"/>
</dbReference>
<evidence type="ECO:0000256" key="2">
    <source>
        <dbReference type="ARBA" id="ARBA00022801"/>
    </source>
</evidence>
<evidence type="ECO:0000256" key="3">
    <source>
        <dbReference type="ARBA" id="ARBA00023295"/>
    </source>
</evidence>
<keyword evidence="2 9" id="KW-0378">Hydrolase</keyword>
<evidence type="ECO:0000259" key="8">
    <source>
        <dbReference type="Pfam" id="PF18565"/>
    </source>
</evidence>
<sequence>MKAAADEGNGGIKMRIKLNMDQDWKLFVGDLSPRTSTEGWGGAKARAYDFGATAISLDDSGWTATDVPNDFVVSGDYTRKSAGENELQKIPAMESVDSRHFAGGCLEGKIAWYRKHFALPEGCEEKRVILYFDGIFRDSTIYLNEYLVGAHKGGYDSFWLDITDFVSFTGDNLLAVRVDASGREGWWYEGGGIYRHVALEICDTVSIAPWGVFISPAVDLKNKSAVISIKTEIASKDINAGEIQLKTEIIAPDSLSVCEAAKLLQLEAWENKNVSQEFHIEDVMLWDLDNPLLYKAVSSIYIDGRLADRCITSFGVRDIYFDAQKGFFLNGTHLKIKGVCCHHDHAVGGIAANDCIQEYRLRQLKKMGANAYRSAHHMPTQELLEMCDRIGMLVFDETRRMSSCEDDLTALRTMVKRDRNHPSVFLWGIGNEEVFSQDKSETARTTRTMKMEVKKLDPTRPVTSAVVCWNGKERFSTAQNYIPVTKNLDVMGFNYCAQAWDDYHASVPDQPVIITEASSNSGTRGCYSTNESAANYYIYDDDNAEKVKSGKNAVRRGIAEQEWKLCSEREYLAGIFIWTGIDYRGEPTPLGWPAVYSQFGVFDYCCFPKDNFYYYKSWWGEEDVLHIFPHWTFPGMEGRNLPVFCFSNLEEIELFVNGQSYGRQKMEKNGYLEWKDVTYFPGAVTAKGYRNGQLVLEKKITTAGVPSRIDAEIFRETQQTAEKQTIILNFSIVDENSNIVPYADNELSFEAEGGRILGCANGNPGDHSPENIPLKRAFGGRVQLVVQADRKQTVKVRVKTAALPEQVFEVK</sequence>
<dbReference type="Pfam" id="PF02836">
    <property type="entry name" value="Glyco_hydro_2_C"/>
    <property type="match status" value="2"/>
</dbReference>
<dbReference type="EMBL" id="QVLV01000001">
    <property type="protein sequence ID" value="RGE65076.1"/>
    <property type="molecule type" value="Genomic_DNA"/>
</dbReference>
<name>A0A3E3IDF5_9FIRM</name>
<dbReference type="InterPro" id="IPR040605">
    <property type="entry name" value="Glyco_hydro2_dom5"/>
</dbReference>
<feature type="domain" description="Glycosyl hydrolases family 2 sugar binding" evidence="6">
    <location>
        <begin position="111"/>
        <end position="199"/>
    </location>
</feature>
<reference evidence="9" key="1">
    <citation type="submission" date="2018-08" db="EMBL/GenBank/DDBJ databases">
        <title>A genome reference for cultivated species of the human gut microbiota.</title>
        <authorList>
            <person name="Zou Y."/>
            <person name="Xue W."/>
            <person name="Luo G."/>
        </authorList>
    </citation>
    <scope>NUCLEOTIDE SEQUENCE [LARGE SCALE GENOMIC DNA]</scope>
    <source>
        <strain evidence="9">TF05-5AC</strain>
    </source>
</reference>
<dbReference type="PANTHER" id="PTHR42732">
    <property type="entry name" value="BETA-GALACTOSIDASE"/>
    <property type="match status" value="1"/>
</dbReference>
<proteinExistence type="inferred from homology"/>
<dbReference type="InterPro" id="IPR008979">
    <property type="entry name" value="Galactose-bd-like_sf"/>
</dbReference>
<dbReference type="Gene3D" id="2.60.40.10">
    <property type="entry name" value="Immunoglobulins"/>
    <property type="match status" value="3"/>
</dbReference>
<dbReference type="InterPro" id="IPR013783">
    <property type="entry name" value="Ig-like_fold"/>
</dbReference>
<feature type="domain" description="Glycoside hydrolase family 2 catalytic" evidence="5">
    <location>
        <begin position="325"/>
        <end position="400"/>
    </location>
</feature>
<dbReference type="Pfam" id="PF18565">
    <property type="entry name" value="Glyco_hydro2_C5"/>
    <property type="match status" value="1"/>
</dbReference>
<gene>
    <name evidence="9" type="ORF">DXC51_01765</name>
</gene>
<feature type="domain" description="Glycoside hydrolase family 2 immunoglobulin-like beta-sandwich" evidence="4">
    <location>
        <begin position="212"/>
        <end position="317"/>
    </location>
</feature>
<dbReference type="InterPro" id="IPR017853">
    <property type="entry name" value="GH"/>
</dbReference>
<comment type="caution">
    <text evidence="9">The sequence shown here is derived from an EMBL/GenBank/DDBJ whole genome shotgun (WGS) entry which is preliminary data.</text>
</comment>
<evidence type="ECO:0000313" key="9">
    <source>
        <dbReference type="EMBL" id="RGE65076.1"/>
    </source>
</evidence>
<dbReference type="InterPro" id="IPR006102">
    <property type="entry name" value="Ig-like_GH2"/>
</dbReference>
<feature type="domain" description="DUF4982" evidence="7">
    <location>
        <begin position="638"/>
        <end position="695"/>
    </location>
</feature>
<evidence type="ECO:0000256" key="1">
    <source>
        <dbReference type="ARBA" id="ARBA00007401"/>
    </source>
</evidence>
<accession>A0A3E3IDF5</accession>
<protein>
    <submittedName>
        <fullName evidence="9">Glycoside hydrolase family 2 protein</fullName>
    </submittedName>
</protein>
<dbReference type="SUPFAM" id="SSF51445">
    <property type="entry name" value="(Trans)glycosidases"/>
    <property type="match status" value="1"/>
</dbReference>
<dbReference type="InterPro" id="IPR006104">
    <property type="entry name" value="Glyco_hydro_2_N"/>
</dbReference>
<dbReference type="InterPro" id="IPR032311">
    <property type="entry name" value="DUF4982"/>
</dbReference>
<evidence type="ECO:0000259" key="6">
    <source>
        <dbReference type="Pfam" id="PF02837"/>
    </source>
</evidence>
<dbReference type="SUPFAM" id="SSF49303">
    <property type="entry name" value="beta-Galactosidase/glucuronidase domain"/>
    <property type="match status" value="1"/>
</dbReference>
<evidence type="ECO:0000259" key="4">
    <source>
        <dbReference type="Pfam" id="PF00703"/>
    </source>
</evidence>
<dbReference type="Gene3D" id="3.20.20.80">
    <property type="entry name" value="Glycosidases"/>
    <property type="match status" value="1"/>
</dbReference>
<dbReference type="PANTHER" id="PTHR42732:SF1">
    <property type="entry name" value="BETA-MANNOSIDASE"/>
    <property type="match status" value="1"/>
</dbReference>
<dbReference type="PROSITE" id="PS00608">
    <property type="entry name" value="GLYCOSYL_HYDROL_F2_2"/>
    <property type="match status" value="1"/>
</dbReference>
<dbReference type="InterPro" id="IPR006103">
    <property type="entry name" value="Glyco_hydro_2_cat"/>
</dbReference>
<organism evidence="9 10">
    <name type="scientific">Eisenbergiella massiliensis</name>
    <dbReference type="NCBI Taxonomy" id="1720294"/>
    <lineage>
        <taxon>Bacteria</taxon>
        <taxon>Bacillati</taxon>
        <taxon>Bacillota</taxon>
        <taxon>Clostridia</taxon>
        <taxon>Lachnospirales</taxon>
        <taxon>Lachnospiraceae</taxon>
        <taxon>Eisenbergiella</taxon>
    </lineage>
</organism>
<evidence type="ECO:0000259" key="7">
    <source>
        <dbReference type="Pfam" id="PF16355"/>
    </source>
</evidence>
<keyword evidence="3" id="KW-0326">Glycosidase</keyword>
<dbReference type="Pfam" id="PF16355">
    <property type="entry name" value="DUF4982"/>
    <property type="match status" value="1"/>
</dbReference>
<dbReference type="InterPro" id="IPR051913">
    <property type="entry name" value="GH2_Domain-Containing"/>
</dbReference>
<dbReference type="Gene3D" id="2.60.120.260">
    <property type="entry name" value="Galactose-binding domain-like"/>
    <property type="match status" value="1"/>
</dbReference>
<dbReference type="InterPro" id="IPR036156">
    <property type="entry name" value="Beta-gal/glucu_dom_sf"/>
</dbReference>
<evidence type="ECO:0000259" key="5">
    <source>
        <dbReference type="Pfam" id="PF02836"/>
    </source>
</evidence>
<dbReference type="GO" id="GO:0004553">
    <property type="term" value="F:hydrolase activity, hydrolyzing O-glycosyl compounds"/>
    <property type="evidence" value="ECO:0007669"/>
    <property type="project" value="InterPro"/>
</dbReference>
<dbReference type="SUPFAM" id="SSF49785">
    <property type="entry name" value="Galactose-binding domain-like"/>
    <property type="match status" value="1"/>
</dbReference>
<dbReference type="AlphaFoldDB" id="A0A3E3IDF5"/>
<evidence type="ECO:0000313" key="10">
    <source>
        <dbReference type="Proteomes" id="UP000260812"/>
    </source>
</evidence>